<gene>
    <name evidence="8" type="ORF">AAFF_G00306840</name>
</gene>
<dbReference type="Pfam" id="PF07716">
    <property type="entry name" value="bZIP_2"/>
    <property type="match status" value="1"/>
</dbReference>
<dbReference type="PROSITE" id="PS00036">
    <property type="entry name" value="BZIP_BASIC"/>
    <property type="match status" value="1"/>
</dbReference>
<protein>
    <recommendedName>
        <fullName evidence="7">BZIP domain-containing protein</fullName>
    </recommendedName>
</protein>
<feature type="compositionally biased region" description="Polar residues" evidence="6">
    <location>
        <begin position="226"/>
        <end position="248"/>
    </location>
</feature>
<keyword evidence="3" id="KW-0238">DNA-binding</keyword>
<evidence type="ECO:0000256" key="2">
    <source>
        <dbReference type="ARBA" id="ARBA00023015"/>
    </source>
</evidence>
<dbReference type="InterPro" id="IPR046347">
    <property type="entry name" value="bZIP_sf"/>
</dbReference>
<feature type="compositionally biased region" description="Polar residues" evidence="6">
    <location>
        <begin position="274"/>
        <end position="285"/>
    </location>
</feature>
<evidence type="ECO:0000259" key="7">
    <source>
        <dbReference type="PROSITE" id="PS50217"/>
    </source>
</evidence>
<keyword evidence="2" id="KW-0805">Transcription regulation</keyword>
<feature type="region of interest" description="Disordered" evidence="6">
    <location>
        <begin position="226"/>
        <end position="285"/>
    </location>
</feature>
<evidence type="ECO:0000313" key="9">
    <source>
        <dbReference type="Proteomes" id="UP001221898"/>
    </source>
</evidence>
<dbReference type="GO" id="GO:0006351">
    <property type="term" value="P:DNA-templated transcription"/>
    <property type="evidence" value="ECO:0007669"/>
    <property type="project" value="InterPro"/>
</dbReference>
<dbReference type="SMART" id="SM00338">
    <property type="entry name" value="BRLZ"/>
    <property type="match status" value="1"/>
</dbReference>
<dbReference type="GO" id="GO:0005634">
    <property type="term" value="C:nucleus"/>
    <property type="evidence" value="ECO:0007669"/>
    <property type="project" value="InterPro"/>
</dbReference>
<keyword evidence="5" id="KW-0539">Nucleus</keyword>
<accession>A0AAD7W0X2</accession>
<reference evidence="8" key="1">
    <citation type="journal article" date="2023" name="Science">
        <title>Genome structures resolve the early diversification of teleost fishes.</title>
        <authorList>
            <person name="Parey E."/>
            <person name="Louis A."/>
            <person name="Montfort J."/>
            <person name="Bouchez O."/>
            <person name="Roques C."/>
            <person name="Iampietro C."/>
            <person name="Lluch J."/>
            <person name="Castinel A."/>
            <person name="Donnadieu C."/>
            <person name="Desvignes T."/>
            <person name="Floi Bucao C."/>
            <person name="Jouanno E."/>
            <person name="Wen M."/>
            <person name="Mejri S."/>
            <person name="Dirks R."/>
            <person name="Jansen H."/>
            <person name="Henkel C."/>
            <person name="Chen W.J."/>
            <person name="Zahm M."/>
            <person name="Cabau C."/>
            <person name="Klopp C."/>
            <person name="Thompson A.W."/>
            <person name="Robinson-Rechavi M."/>
            <person name="Braasch I."/>
            <person name="Lecointre G."/>
            <person name="Bobe J."/>
            <person name="Postlethwait J.H."/>
            <person name="Berthelot C."/>
            <person name="Roest Crollius H."/>
            <person name="Guiguen Y."/>
        </authorList>
    </citation>
    <scope>NUCLEOTIDE SEQUENCE</scope>
    <source>
        <strain evidence="8">NC1722</strain>
    </source>
</reference>
<dbReference type="InterPro" id="IPR010533">
    <property type="entry name" value="Vert_IL3-reg_TF"/>
</dbReference>
<dbReference type="GO" id="GO:0003700">
    <property type="term" value="F:DNA-binding transcription factor activity"/>
    <property type="evidence" value="ECO:0007669"/>
    <property type="project" value="InterPro"/>
</dbReference>
<comment type="similarity">
    <text evidence="1">Belongs to the bZIP family. NFIL3 subfamily.</text>
</comment>
<dbReference type="Proteomes" id="UP001221898">
    <property type="component" value="Unassembled WGS sequence"/>
</dbReference>
<name>A0AAD7W0X2_9TELE</name>
<dbReference type="PROSITE" id="PS50217">
    <property type="entry name" value="BZIP"/>
    <property type="match status" value="1"/>
</dbReference>
<dbReference type="Gene3D" id="1.20.5.170">
    <property type="match status" value="1"/>
</dbReference>
<dbReference type="Pfam" id="PF06529">
    <property type="entry name" value="Vert_IL3-reg_TF"/>
    <property type="match status" value="1"/>
</dbReference>
<dbReference type="AlphaFoldDB" id="A0AAD7W0X2"/>
<evidence type="ECO:0000256" key="1">
    <source>
        <dbReference type="ARBA" id="ARBA00006079"/>
    </source>
</evidence>
<dbReference type="CDD" id="cd14694">
    <property type="entry name" value="bZIP_NFIL3"/>
    <property type="match status" value="1"/>
</dbReference>
<dbReference type="InterPro" id="IPR004827">
    <property type="entry name" value="bZIP"/>
</dbReference>
<evidence type="ECO:0000256" key="4">
    <source>
        <dbReference type="ARBA" id="ARBA00023163"/>
    </source>
</evidence>
<dbReference type="SUPFAM" id="SSF57959">
    <property type="entry name" value="Leucine zipper domain"/>
    <property type="match status" value="1"/>
</dbReference>
<evidence type="ECO:0000256" key="3">
    <source>
        <dbReference type="ARBA" id="ARBA00023125"/>
    </source>
</evidence>
<keyword evidence="9" id="KW-1185">Reference proteome</keyword>
<keyword evidence="4" id="KW-0804">Transcription</keyword>
<sequence length="451" mass="50046">MKSIKKEPKSDIPCNVEDVFVLAENVQGLDTEGTRQKLYDAAFKGKNSSCRRKREFIPDEKKNEQYWERRRKNNEAAKRSREKRRINDMVLENKLMTLGEENASLKAEMLSLKLRFGLVSSSAYSQEVKKISSASAVLYQDLASPCTSYVPLFRDSEPARLGSSCISVIKHSPHDTHSNISETSVVTRRTLEVVKQELMENGGYPREVKERSSPYELYPNYMANPFSGNSSQPSPLLPITRSSSNSPRTLDGDEGATNKYSDGEDEQRVPKGVITSSVKVPDTSSSALPHKLRIKAKAIEIKVEANDPIYDSQAKPFPCMEMSVKGCCQAAQCMESDVMQSSLSSLSLQVTNLQDWTDQPGHWHTSHSETVQSSLCPSSPGHLMDKLVVDLKEGSLTNSESENLYLKQGIAKLSAEVASLKRLIKNQPVCVVELGKSTSVHALLSKGCYAK</sequence>
<dbReference type="FunFam" id="1.20.5.170:FF:000025">
    <property type="entry name" value="nuclear factor interleukin-3-regulated protein-like"/>
    <property type="match status" value="1"/>
</dbReference>
<feature type="domain" description="BZIP" evidence="7">
    <location>
        <begin position="63"/>
        <end position="113"/>
    </location>
</feature>
<comment type="caution">
    <text evidence="8">The sequence shown here is derived from an EMBL/GenBank/DDBJ whole genome shotgun (WGS) entry which is preliminary data.</text>
</comment>
<dbReference type="InterPro" id="IPR047229">
    <property type="entry name" value="NFIL3-like"/>
</dbReference>
<dbReference type="PANTHER" id="PTHR15284">
    <property type="entry name" value="NUCLEAR FACTOR INTERLEUKIN-3-REGULATED PROTEIN"/>
    <property type="match status" value="1"/>
</dbReference>
<organism evidence="8 9">
    <name type="scientific">Aldrovandia affinis</name>
    <dbReference type="NCBI Taxonomy" id="143900"/>
    <lineage>
        <taxon>Eukaryota</taxon>
        <taxon>Metazoa</taxon>
        <taxon>Chordata</taxon>
        <taxon>Craniata</taxon>
        <taxon>Vertebrata</taxon>
        <taxon>Euteleostomi</taxon>
        <taxon>Actinopterygii</taxon>
        <taxon>Neopterygii</taxon>
        <taxon>Teleostei</taxon>
        <taxon>Notacanthiformes</taxon>
        <taxon>Halosauridae</taxon>
        <taxon>Aldrovandia</taxon>
    </lineage>
</organism>
<dbReference type="EMBL" id="JAINUG010000442">
    <property type="protein sequence ID" value="KAJ8371598.1"/>
    <property type="molecule type" value="Genomic_DNA"/>
</dbReference>
<dbReference type="GO" id="GO:0003677">
    <property type="term" value="F:DNA binding"/>
    <property type="evidence" value="ECO:0007669"/>
    <property type="project" value="UniProtKB-KW"/>
</dbReference>
<evidence type="ECO:0000256" key="6">
    <source>
        <dbReference type="SAM" id="MobiDB-lite"/>
    </source>
</evidence>
<evidence type="ECO:0000256" key="5">
    <source>
        <dbReference type="ARBA" id="ARBA00023242"/>
    </source>
</evidence>
<dbReference type="PANTHER" id="PTHR15284:SF1">
    <property type="entry name" value="NUCLEAR FACTOR INTERLEUKIN-3-REGULATED PROTEIN"/>
    <property type="match status" value="1"/>
</dbReference>
<dbReference type="InterPro" id="IPR047106">
    <property type="entry name" value="NFIL3-like_bZIP"/>
</dbReference>
<dbReference type="GO" id="GO:0007623">
    <property type="term" value="P:circadian rhythm"/>
    <property type="evidence" value="ECO:0007669"/>
    <property type="project" value="InterPro"/>
</dbReference>
<evidence type="ECO:0000313" key="8">
    <source>
        <dbReference type="EMBL" id="KAJ8371598.1"/>
    </source>
</evidence>
<proteinExistence type="inferred from homology"/>